<dbReference type="Proteomes" id="UP001174909">
    <property type="component" value="Unassembled WGS sequence"/>
</dbReference>
<proteinExistence type="predicted"/>
<reference evidence="1" key="1">
    <citation type="submission" date="2023-03" db="EMBL/GenBank/DDBJ databases">
        <authorList>
            <person name="Steffen K."/>
            <person name="Cardenas P."/>
        </authorList>
    </citation>
    <scope>NUCLEOTIDE SEQUENCE</scope>
</reference>
<dbReference type="AlphaFoldDB" id="A0AA35RD05"/>
<protein>
    <submittedName>
        <fullName evidence="1">Uncharacterized protein</fullName>
    </submittedName>
</protein>
<accession>A0AA35RD05</accession>
<comment type="caution">
    <text evidence="1">The sequence shown here is derived from an EMBL/GenBank/DDBJ whole genome shotgun (WGS) entry which is preliminary data.</text>
</comment>
<dbReference type="EMBL" id="CASHTH010000911">
    <property type="protein sequence ID" value="CAI8008944.1"/>
    <property type="molecule type" value="Genomic_DNA"/>
</dbReference>
<gene>
    <name evidence="1" type="ORF">GBAR_LOCUS6078</name>
</gene>
<evidence type="ECO:0000313" key="1">
    <source>
        <dbReference type="EMBL" id="CAI8008944.1"/>
    </source>
</evidence>
<organism evidence="1 2">
    <name type="scientific">Geodia barretti</name>
    <name type="common">Barrett's horny sponge</name>
    <dbReference type="NCBI Taxonomy" id="519541"/>
    <lineage>
        <taxon>Eukaryota</taxon>
        <taxon>Metazoa</taxon>
        <taxon>Porifera</taxon>
        <taxon>Demospongiae</taxon>
        <taxon>Heteroscleromorpha</taxon>
        <taxon>Tetractinellida</taxon>
        <taxon>Astrophorina</taxon>
        <taxon>Geodiidae</taxon>
        <taxon>Geodia</taxon>
    </lineage>
</organism>
<name>A0AA35RD05_GEOBA</name>
<keyword evidence="2" id="KW-1185">Reference proteome</keyword>
<evidence type="ECO:0000313" key="2">
    <source>
        <dbReference type="Proteomes" id="UP001174909"/>
    </source>
</evidence>
<sequence>MCPILILILSYMFLYSVRVVHSLLSYCLYSLSLPVLSSCLHYHYYQHSCQPICLYLLHYCQCLHSSHPVSSSPGESPLQEHC</sequence>